<protein>
    <submittedName>
        <fullName evidence="1">Uncharacterized protein</fullName>
    </submittedName>
</protein>
<evidence type="ECO:0000313" key="2">
    <source>
        <dbReference type="Proteomes" id="UP001054837"/>
    </source>
</evidence>
<gene>
    <name evidence="1" type="ORF">CDAR_126431</name>
</gene>
<comment type="caution">
    <text evidence="1">The sequence shown here is derived from an EMBL/GenBank/DDBJ whole genome shotgun (WGS) entry which is preliminary data.</text>
</comment>
<name>A0AAV4R3Q0_9ARAC</name>
<dbReference type="Proteomes" id="UP001054837">
    <property type="component" value="Unassembled WGS sequence"/>
</dbReference>
<reference evidence="1 2" key="1">
    <citation type="submission" date="2021-06" db="EMBL/GenBank/DDBJ databases">
        <title>Caerostris darwini draft genome.</title>
        <authorList>
            <person name="Kono N."/>
            <person name="Arakawa K."/>
        </authorList>
    </citation>
    <scope>NUCLEOTIDE SEQUENCE [LARGE SCALE GENOMIC DNA]</scope>
</reference>
<dbReference type="EMBL" id="BPLQ01005633">
    <property type="protein sequence ID" value="GIY16102.1"/>
    <property type="molecule type" value="Genomic_DNA"/>
</dbReference>
<keyword evidence="2" id="KW-1185">Reference proteome</keyword>
<sequence>MLQLCNPESDTRDHLAGLMTILTLLTSLRPNAEIIDVILDLDLDLVSKEELVKHPRRKYLPKCLCLPLSPFSSSHVEEEIENTFLCSDVRIITT</sequence>
<dbReference type="AlphaFoldDB" id="A0AAV4R3Q0"/>
<evidence type="ECO:0000313" key="1">
    <source>
        <dbReference type="EMBL" id="GIY16102.1"/>
    </source>
</evidence>
<accession>A0AAV4R3Q0</accession>
<organism evidence="1 2">
    <name type="scientific">Caerostris darwini</name>
    <dbReference type="NCBI Taxonomy" id="1538125"/>
    <lineage>
        <taxon>Eukaryota</taxon>
        <taxon>Metazoa</taxon>
        <taxon>Ecdysozoa</taxon>
        <taxon>Arthropoda</taxon>
        <taxon>Chelicerata</taxon>
        <taxon>Arachnida</taxon>
        <taxon>Araneae</taxon>
        <taxon>Araneomorphae</taxon>
        <taxon>Entelegynae</taxon>
        <taxon>Araneoidea</taxon>
        <taxon>Araneidae</taxon>
        <taxon>Caerostris</taxon>
    </lineage>
</organism>
<proteinExistence type="predicted"/>